<protein>
    <submittedName>
        <fullName evidence="1">Uncharacterized protein</fullName>
    </submittedName>
</protein>
<dbReference type="EMBL" id="ACNN01000014">
    <property type="protein sequence ID" value="EEN83058.1"/>
    <property type="molecule type" value="Genomic_DNA"/>
</dbReference>
<proteinExistence type="predicted"/>
<accession>C3J9Q1</accession>
<reference evidence="1 2" key="1">
    <citation type="submission" date="2009-04" db="EMBL/GenBank/DDBJ databases">
        <authorList>
            <person name="Sebastian Y."/>
            <person name="Madupu R."/>
            <person name="Durkin A.S."/>
            <person name="Torralba M."/>
            <person name="Methe B."/>
            <person name="Sutton G.G."/>
            <person name="Strausberg R.L."/>
            <person name="Nelson K.E."/>
        </authorList>
    </citation>
    <scope>NUCLEOTIDE SEQUENCE [LARGE SCALE GENOMIC DNA]</scope>
    <source>
        <strain evidence="2">ATCC 35406 / BCRC 14492 / JCM 8526 / NCTC 13058 / HG 370</strain>
    </source>
</reference>
<organism evidence="1 2">
    <name type="scientific">Porphyromonas endodontalis (strain ATCC 35406 / DSM 24491 / JCM 8526 / CCUG 16442 / BCRC 14492 / NCTC 13058 / HG 370)</name>
    <name type="common">Bacteroides endodontalis</name>
    <dbReference type="NCBI Taxonomy" id="553175"/>
    <lineage>
        <taxon>Bacteria</taxon>
        <taxon>Pseudomonadati</taxon>
        <taxon>Bacteroidota</taxon>
        <taxon>Bacteroidia</taxon>
        <taxon>Bacteroidales</taxon>
        <taxon>Porphyromonadaceae</taxon>
        <taxon>Porphyromonas</taxon>
    </lineage>
</organism>
<dbReference type="RefSeq" id="WP_004333003.1">
    <property type="nucleotide sequence ID" value="NZ_ACNN01000014.1"/>
</dbReference>
<gene>
    <name evidence="1" type="ORF">POREN0001_0803</name>
</gene>
<dbReference type="GeneID" id="93365118"/>
<evidence type="ECO:0000313" key="1">
    <source>
        <dbReference type="EMBL" id="EEN83058.1"/>
    </source>
</evidence>
<keyword evidence="2" id="KW-1185">Reference proteome</keyword>
<dbReference type="Proteomes" id="UP000004295">
    <property type="component" value="Unassembled WGS sequence"/>
</dbReference>
<name>C3J9Q1_POREA</name>
<sequence length="190" mass="21017">MITPITPSATQPLEEEEEQVGFGSHNIYAPNFSLFSALSFFPWQEFFVANGFDGEFPAIIYSDDRAEQLYQEVMGQLDLLAQDPSLHCALGLTYQSDEQNMGQGLTGLLEVELTTKTLPDFLTFSGQSGTSILPYIFQTISLWVANEIRGFGEPFPLVSATSLAPLEISDAQGYRATYTLRLPSVPSDER</sequence>
<comment type="caution">
    <text evidence="1">The sequence shown here is derived from an EMBL/GenBank/DDBJ whole genome shotgun (WGS) entry which is preliminary data.</text>
</comment>
<evidence type="ECO:0000313" key="2">
    <source>
        <dbReference type="Proteomes" id="UP000004295"/>
    </source>
</evidence>
<dbReference type="AlphaFoldDB" id="C3J9Q1"/>